<feature type="compositionally biased region" description="Polar residues" evidence="5">
    <location>
        <begin position="616"/>
        <end position="635"/>
    </location>
</feature>
<keyword evidence="2 4" id="KW-0863">Zinc-finger</keyword>
<dbReference type="PANTHER" id="PTHR47718">
    <property type="entry name" value="OS01G0519700 PROTEIN"/>
    <property type="match status" value="1"/>
</dbReference>
<gene>
    <name evidence="7" type="ORF">LUZ62_041573</name>
</gene>
<feature type="compositionally biased region" description="Basic residues" evidence="5">
    <location>
        <begin position="585"/>
        <end position="614"/>
    </location>
</feature>
<dbReference type="EMBL" id="JAMFTS010000002">
    <property type="protein sequence ID" value="KAJ4790327.1"/>
    <property type="molecule type" value="Genomic_DNA"/>
</dbReference>
<dbReference type="AlphaFoldDB" id="A0AAV8FAE0"/>
<dbReference type="InterPro" id="IPR004330">
    <property type="entry name" value="FAR1_DNA_bnd_dom"/>
</dbReference>
<dbReference type="Pfam" id="PF04434">
    <property type="entry name" value="SWIM"/>
    <property type="match status" value="1"/>
</dbReference>
<dbReference type="Pfam" id="PF10551">
    <property type="entry name" value="MULE"/>
    <property type="match status" value="1"/>
</dbReference>
<evidence type="ECO:0000256" key="2">
    <source>
        <dbReference type="ARBA" id="ARBA00022771"/>
    </source>
</evidence>
<dbReference type="SMART" id="SM00575">
    <property type="entry name" value="ZnF_PMZ"/>
    <property type="match status" value="1"/>
</dbReference>
<evidence type="ECO:0000256" key="1">
    <source>
        <dbReference type="ARBA" id="ARBA00022723"/>
    </source>
</evidence>
<dbReference type="PANTHER" id="PTHR47718:SF2">
    <property type="entry name" value="PROTEIN FAR1-RELATED SEQUENCE 5-LIKE"/>
    <property type="match status" value="1"/>
</dbReference>
<organism evidence="7 8">
    <name type="scientific">Rhynchospora pubera</name>
    <dbReference type="NCBI Taxonomy" id="906938"/>
    <lineage>
        <taxon>Eukaryota</taxon>
        <taxon>Viridiplantae</taxon>
        <taxon>Streptophyta</taxon>
        <taxon>Embryophyta</taxon>
        <taxon>Tracheophyta</taxon>
        <taxon>Spermatophyta</taxon>
        <taxon>Magnoliopsida</taxon>
        <taxon>Liliopsida</taxon>
        <taxon>Poales</taxon>
        <taxon>Cyperaceae</taxon>
        <taxon>Cyperoideae</taxon>
        <taxon>Rhynchosporeae</taxon>
        <taxon>Rhynchospora</taxon>
    </lineage>
</organism>
<proteinExistence type="predicted"/>
<evidence type="ECO:0000313" key="7">
    <source>
        <dbReference type="EMBL" id="KAJ4790327.1"/>
    </source>
</evidence>
<dbReference type="InterPro" id="IPR007527">
    <property type="entry name" value="Znf_SWIM"/>
</dbReference>
<dbReference type="InterPro" id="IPR018289">
    <property type="entry name" value="MULE_transposase_dom"/>
</dbReference>
<evidence type="ECO:0000256" key="3">
    <source>
        <dbReference type="ARBA" id="ARBA00022833"/>
    </source>
</evidence>
<evidence type="ECO:0000313" key="8">
    <source>
        <dbReference type="Proteomes" id="UP001140206"/>
    </source>
</evidence>
<evidence type="ECO:0000259" key="6">
    <source>
        <dbReference type="PROSITE" id="PS50966"/>
    </source>
</evidence>
<protein>
    <recommendedName>
        <fullName evidence="6">SWIM-type domain-containing protein</fullName>
    </recommendedName>
</protein>
<dbReference type="InterPro" id="IPR006564">
    <property type="entry name" value="Znf_PMZ"/>
</dbReference>
<keyword evidence="8" id="KW-1185">Reference proteome</keyword>
<dbReference type="Proteomes" id="UP001140206">
    <property type="component" value="Chromosome 2"/>
</dbReference>
<evidence type="ECO:0000256" key="5">
    <source>
        <dbReference type="SAM" id="MobiDB-lite"/>
    </source>
</evidence>
<reference evidence="7" key="1">
    <citation type="submission" date="2022-08" db="EMBL/GenBank/DDBJ databases">
        <authorList>
            <person name="Marques A."/>
        </authorList>
    </citation>
    <scope>NUCLEOTIDE SEQUENCE</scope>
    <source>
        <strain evidence="7">RhyPub2mFocal</strain>
        <tissue evidence="7">Leaves</tissue>
    </source>
</reference>
<evidence type="ECO:0000256" key="4">
    <source>
        <dbReference type="PROSITE-ProRule" id="PRU00325"/>
    </source>
</evidence>
<dbReference type="PROSITE" id="PS50966">
    <property type="entry name" value="ZF_SWIM"/>
    <property type="match status" value="1"/>
</dbReference>
<dbReference type="GO" id="GO:0008270">
    <property type="term" value="F:zinc ion binding"/>
    <property type="evidence" value="ECO:0007669"/>
    <property type="project" value="UniProtKB-KW"/>
</dbReference>
<keyword evidence="1" id="KW-0479">Metal-binding</keyword>
<accession>A0AAV8FAE0</accession>
<sequence>MEEYEDDFVPRLDAEYTTLDEAWSVWSDYGRRNGFGVRKGKENKSKQDDVITSKYYFCNCEGKRAIDKRDHIKKKGRAETRTGCQARLVVKLDRTTYKYKVAEFVEEHNHPLQPPEACYLIPSQRKVSEIACFDIQVAASSGISPKDAHELHSRQHGGIRDLGYTMVDHRNCLRNIRKEAMQYGAAIAMIKYFAKRSREDSFFKHFEDTSEEGEISNVVWMDAKMIASYARFGDVVVFDTTFGTNDEKWAVGTFVGFNHLREIVIFGAALMCDQTRESFEWVFTKFLEAHDGKKSNTIFTDQDIAIGLALEEIMPDIRHGLCTWHINQNCVKHLSTFNDEKNHITSKFNECLYRYEEEEEFENAIKFLMEQVNDEGKKWLEFIYKSKEKWAYCFMKDAYTLGIPSKLYTPKVFELFQAEVELSMLAHIECLEGNTYTVGKYDIDNKTPYKSRQVIWTREDQMVSCSCKKFERVGILCWHALKVLDREDIKVIPPRYVLNRWTRAAKDDTIVDIEGRRVIEDPMLEVRNRKADMFHIATPLIEESARNEEDGHFVRNRLIELQRDYKEYKKKKNGDGNPTTESSLHLKKKNGGDRRSKRKPSCIEKRKRIKKAKNKTISNSQDSFRPSTNPSQDISEGNFGCFSVLEDIHNIRIEE</sequence>
<feature type="region of interest" description="Disordered" evidence="5">
    <location>
        <begin position="569"/>
        <end position="636"/>
    </location>
</feature>
<comment type="caution">
    <text evidence="7">The sequence shown here is derived from an EMBL/GenBank/DDBJ whole genome shotgun (WGS) entry which is preliminary data.</text>
</comment>
<keyword evidence="3" id="KW-0862">Zinc</keyword>
<feature type="domain" description="SWIM-type" evidence="6">
    <location>
        <begin position="452"/>
        <end position="488"/>
    </location>
</feature>
<dbReference type="Pfam" id="PF03101">
    <property type="entry name" value="FAR1"/>
    <property type="match status" value="1"/>
</dbReference>
<name>A0AAV8FAE0_9POAL</name>